<feature type="domain" description="Luciferase-like" evidence="1">
    <location>
        <begin position="21"/>
        <end position="250"/>
    </location>
</feature>
<dbReference type="InterPro" id="IPR036661">
    <property type="entry name" value="Luciferase-like_sf"/>
</dbReference>
<organism evidence="2 3">
    <name type="scientific">Agrobacterium vitis</name>
    <name type="common">Rhizobium vitis</name>
    <dbReference type="NCBI Taxonomy" id="373"/>
    <lineage>
        <taxon>Bacteria</taxon>
        <taxon>Pseudomonadati</taxon>
        <taxon>Pseudomonadota</taxon>
        <taxon>Alphaproteobacteria</taxon>
        <taxon>Hyphomicrobiales</taxon>
        <taxon>Rhizobiaceae</taxon>
        <taxon>Rhizobium/Agrobacterium group</taxon>
        <taxon>Agrobacterium</taxon>
    </lineage>
</organism>
<dbReference type="GO" id="GO:0016705">
    <property type="term" value="F:oxidoreductase activity, acting on paired donors, with incorporation or reduction of molecular oxygen"/>
    <property type="evidence" value="ECO:0007669"/>
    <property type="project" value="InterPro"/>
</dbReference>
<dbReference type="OrthoDB" id="9804736at2"/>
<dbReference type="RefSeq" id="WP_081089017.1">
    <property type="nucleotide sequence ID" value="NZ_JABFNP010000004.1"/>
</dbReference>
<dbReference type="Proteomes" id="UP000436911">
    <property type="component" value="Unassembled WGS sequence"/>
</dbReference>
<dbReference type="InterPro" id="IPR050766">
    <property type="entry name" value="Bact_Lucif_Oxidored"/>
</dbReference>
<proteinExistence type="predicted"/>
<dbReference type="InterPro" id="IPR011251">
    <property type="entry name" value="Luciferase-like_dom"/>
</dbReference>
<dbReference type="GeneID" id="60684060"/>
<evidence type="ECO:0000313" key="3">
    <source>
        <dbReference type="Proteomes" id="UP000436911"/>
    </source>
</evidence>
<dbReference type="GO" id="GO:0005829">
    <property type="term" value="C:cytosol"/>
    <property type="evidence" value="ECO:0007669"/>
    <property type="project" value="TreeGrafter"/>
</dbReference>
<comment type="caution">
    <text evidence="2">The sequence shown here is derived from an EMBL/GenBank/DDBJ whole genome shotgun (WGS) entry which is preliminary data.</text>
</comment>
<name>A0A368NLN6_AGRVI</name>
<gene>
    <name evidence="2" type="ORF">DXT89_25230</name>
</gene>
<protein>
    <submittedName>
        <fullName evidence="2">Flavin-dependent oxidoreductase</fullName>
    </submittedName>
</protein>
<dbReference type="Gene3D" id="3.20.20.30">
    <property type="entry name" value="Luciferase-like domain"/>
    <property type="match status" value="1"/>
</dbReference>
<evidence type="ECO:0000259" key="1">
    <source>
        <dbReference type="Pfam" id="PF00296"/>
    </source>
</evidence>
<reference evidence="2 3" key="1">
    <citation type="submission" date="2018-08" db="EMBL/GenBank/DDBJ databases">
        <title>Genome sequencing of Agrobacterium vitis strain ICMP 10754.</title>
        <authorList>
            <person name="Visnovsky S.B."/>
            <person name="Pitman A.R."/>
        </authorList>
    </citation>
    <scope>NUCLEOTIDE SEQUENCE [LARGE SCALE GENOMIC DNA]</scope>
    <source>
        <strain evidence="2 3">ICMP 10754</strain>
    </source>
</reference>
<dbReference type="AlphaFoldDB" id="A0A368NLN6"/>
<sequence length="382" mass="42494">MTIAIDHIGFLTPGNYPPANPLAGLEATLQLFEHGEQLGFNSAWVRHRHLEPGISSAAVFLAAAGQRTRHIEIGTAVIPLGYESPFRLAEDLALADVLSSGRLNIGISVGLPAHIELIGRRVFDGDWTKYDFSYNRALRLIDNLRSDYLGSKETRLTTPFGPQRPRLQPSAKGLIDRIWYGGGSIASAKWAGSNGLNLLIGNVTSGEDTDDFYVAQARQLSLYRAAGCAASRVALGRVIVPLDSASATTRRKYLDFAKARLERTLHPNGPNRTLYPRDLVGNSDDIVNWLHADPIIKEVSELRLELPYEFEQNEYYQILHDFVTKIAPRLGWHAQDFATRDEQSSGKLISAHQKKTKDYQAVQVSATASEFRFHPRPDRRPL</sequence>
<dbReference type="EMBL" id="QUSG01000027">
    <property type="protein sequence ID" value="KAA3520690.1"/>
    <property type="molecule type" value="Genomic_DNA"/>
</dbReference>
<dbReference type="PANTHER" id="PTHR30137:SF15">
    <property type="entry name" value="BLL6902 PROTEIN"/>
    <property type="match status" value="1"/>
</dbReference>
<accession>A0A368NLN6</accession>
<dbReference type="SUPFAM" id="SSF51679">
    <property type="entry name" value="Bacterial luciferase-like"/>
    <property type="match status" value="1"/>
</dbReference>
<dbReference type="Pfam" id="PF00296">
    <property type="entry name" value="Bac_luciferase"/>
    <property type="match status" value="1"/>
</dbReference>
<evidence type="ECO:0000313" key="2">
    <source>
        <dbReference type="EMBL" id="KAA3520690.1"/>
    </source>
</evidence>
<dbReference type="PANTHER" id="PTHR30137">
    <property type="entry name" value="LUCIFERASE-LIKE MONOOXYGENASE"/>
    <property type="match status" value="1"/>
</dbReference>